<reference evidence="2 3" key="1">
    <citation type="submission" date="2020-08" db="EMBL/GenBank/DDBJ databases">
        <title>Stenotrophomonas tumulicola JCM 30961.</title>
        <authorList>
            <person name="Deng Y."/>
        </authorList>
    </citation>
    <scope>NUCLEOTIDE SEQUENCE [LARGE SCALE GENOMIC DNA]</scope>
    <source>
        <strain evidence="2 3">JCM 30961</strain>
    </source>
</reference>
<evidence type="ECO:0000313" key="2">
    <source>
        <dbReference type="EMBL" id="MBA8681977.1"/>
    </source>
</evidence>
<keyword evidence="1" id="KW-0732">Signal</keyword>
<organism evidence="2 3">
    <name type="scientific">Stenotrophomonas tumulicola</name>
    <dbReference type="NCBI Taxonomy" id="1685415"/>
    <lineage>
        <taxon>Bacteria</taxon>
        <taxon>Pseudomonadati</taxon>
        <taxon>Pseudomonadota</taxon>
        <taxon>Gammaproteobacteria</taxon>
        <taxon>Lysobacterales</taxon>
        <taxon>Lysobacteraceae</taxon>
        <taxon>Stenotrophomonas</taxon>
    </lineage>
</organism>
<gene>
    <name evidence="2" type="ORF">H4O11_09125</name>
</gene>
<feature type="signal peptide" evidence="1">
    <location>
        <begin position="1"/>
        <end position="20"/>
    </location>
</feature>
<evidence type="ECO:0000313" key="3">
    <source>
        <dbReference type="Proteomes" id="UP000547058"/>
    </source>
</evidence>
<dbReference type="AlphaFoldDB" id="A0A7W3FLW6"/>
<evidence type="ECO:0000256" key="1">
    <source>
        <dbReference type="SAM" id="SignalP"/>
    </source>
</evidence>
<accession>A0A7W3FLW6</accession>
<name>A0A7W3FLW6_9GAMM</name>
<dbReference type="Proteomes" id="UP000547058">
    <property type="component" value="Unassembled WGS sequence"/>
</dbReference>
<proteinExistence type="predicted"/>
<dbReference type="EMBL" id="JACGXS010000003">
    <property type="protein sequence ID" value="MBA8681977.1"/>
    <property type="molecule type" value="Genomic_DNA"/>
</dbReference>
<protein>
    <submittedName>
        <fullName evidence="2">Uncharacterized protein</fullName>
    </submittedName>
</protein>
<comment type="caution">
    <text evidence="2">The sequence shown here is derived from an EMBL/GenBank/DDBJ whole genome shotgun (WGS) entry which is preliminary data.</text>
</comment>
<sequence length="159" mass="16442">MDMRCWALVGLLAFAASAGAAPSLSCQLQSGQFKAGGGGKPKVSAFIWATGHGSATPTGPIRTSIGRIDPADGPDYKRMLKLDGELVLLPTEAHSVVGFGKVYDFGGAVALAYLGERDEDSSARPSQIFIVINKAGSVIDSEVLPGASLNPGKHCLLID</sequence>
<feature type="chain" id="PRO_5030815137" evidence="1">
    <location>
        <begin position="21"/>
        <end position="159"/>
    </location>
</feature>
<keyword evidence="3" id="KW-1185">Reference proteome</keyword>